<dbReference type="SUPFAM" id="SSF53328">
    <property type="entry name" value="Formyltransferase"/>
    <property type="match status" value="1"/>
</dbReference>
<dbReference type="GO" id="GO:0005829">
    <property type="term" value="C:cytosol"/>
    <property type="evidence" value="ECO:0007669"/>
    <property type="project" value="TreeGrafter"/>
</dbReference>
<sequence>MRVIFMGSPTVAVHPLEALVAAGYEVVAVVTQPDRPAGRGGKLTPPPVKTAALALGLPVLQPATLRDPEVVATIAACAPDLGVVAAYGEILRRNVLAIPPLGFLNIHPSLLPLYRGPTPVTGAILAGDEFTGVTIIRLDPGMDSGPILAQAVVPLPSAVRAAALTDELFRLGARLLVEAIPPYAAGSLVPRPQDHTLATVTSMLTKADGHVDWSKPALVIERMIRAYDPWPGTVTTWRGQDLRLRNAVVHPDVRAEEPPGTLLGRAESGAPLILTGSGALEVTELHPAGRRPLTGTAWLNGLRELIGKMGT</sequence>
<accession>A0A2H3KPC9</accession>
<dbReference type="AlphaFoldDB" id="A0A2H3KPC9"/>
<dbReference type="HAMAP" id="MF_00182">
    <property type="entry name" value="Formyl_trans"/>
    <property type="match status" value="1"/>
</dbReference>
<dbReference type="PANTHER" id="PTHR11138">
    <property type="entry name" value="METHIONYL-TRNA FORMYLTRANSFERASE"/>
    <property type="match status" value="1"/>
</dbReference>
<dbReference type="InterPro" id="IPR011034">
    <property type="entry name" value="Formyl_transferase-like_C_sf"/>
</dbReference>
<name>A0A2H3KPC9_9CHLR</name>
<evidence type="ECO:0000256" key="3">
    <source>
        <dbReference type="ARBA" id="ARBA00022679"/>
    </source>
</evidence>
<protein>
    <recommendedName>
        <fullName evidence="2 5">Methionyl-tRNA formyltransferase</fullName>
        <ecNumber evidence="2 5">2.1.2.9</ecNumber>
    </recommendedName>
</protein>
<dbReference type="Gene3D" id="3.40.50.12230">
    <property type="match status" value="1"/>
</dbReference>
<keyword evidence="4 5" id="KW-0648">Protein biosynthesis</keyword>
<dbReference type="InterPro" id="IPR044135">
    <property type="entry name" value="Met-tRNA-FMT_C"/>
</dbReference>
<reference evidence="8 9" key="1">
    <citation type="submission" date="2016-05" db="EMBL/GenBank/DDBJ databases">
        <authorList>
            <person name="Lavstsen T."/>
            <person name="Jespersen J.S."/>
        </authorList>
    </citation>
    <scope>NUCLEOTIDE SEQUENCE [LARGE SCALE GENOMIC DNA]</scope>
    <source>
        <strain evidence="8 9">B7-9</strain>
    </source>
</reference>
<dbReference type="Pfam" id="PF02911">
    <property type="entry name" value="Formyl_trans_C"/>
    <property type="match status" value="1"/>
</dbReference>
<dbReference type="InterPro" id="IPR002376">
    <property type="entry name" value="Formyl_transf_N"/>
</dbReference>
<evidence type="ECO:0000259" key="7">
    <source>
        <dbReference type="Pfam" id="PF02911"/>
    </source>
</evidence>
<feature type="domain" description="Formyl transferase C-terminal" evidence="7">
    <location>
        <begin position="204"/>
        <end position="302"/>
    </location>
</feature>
<dbReference type="EMBL" id="LYXE01000059">
    <property type="protein sequence ID" value="PDW00102.1"/>
    <property type="molecule type" value="Genomic_DNA"/>
</dbReference>
<feature type="binding site" evidence="5">
    <location>
        <begin position="109"/>
        <end position="112"/>
    </location>
    <ligand>
        <name>(6S)-5,6,7,8-tetrahydrofolate</name>
        <dbReference type="ChEBI" id="CHEBI:57453"/>
    </ligand>
</feature>
<evidence type="ECO:0000259" key="6">
    <source>
        <dbReference type="Pfam" id="PF00551"/>
    </source>
</evidence>
<organism evidence="8 9">
    <name type="scientific">Candidatus Chloroploca asiatica</name>
    <dbReference type="NCBI Taxonomy" id="1506545"/>
    <lineage>
        <taxon>Bacteria</taxon>
        <taxon>Bacillati</taxon>
        <taxon>Chloroflexota</taxon>
        <taxon>Chloroflexia</taxon>
        <taxon>Chloroflexales</taxon>
        <taxon>Chloroflexineae</taxon>
        <taxon>Oscillochloridaceae</taxon>
        <taxon>Candidatus Chloroploca</taxon>
    </lineage>
</organism>
<dbReference type="PANTHER" id="PTHR11138:SF5">
    <property type="entry name" value="METHIONYL-TRNA FORMYLTRANSFERASE, MITOCHONDRIAL"/>
    <property type="match status" value="1"/>
</dbReference>
<evidence type="ECO:0000256" key="1">
    <source>
        <dbReference type="ARBA" id="ARBA00010699"/>
    </source>
</evidence>
<comment type="similarity">
    <text evidence="1 5">Belongs to the Fmt family.</text>
</comment>
<evidence type="ECO:0000256" key="2">
    <source>
        <dbReference type="ARBA" id="ARBA00012261"/>
    </source>
</evidence>
<dbReference type="Proteomes" id="UP000220922">
    <property type="component" value="Unassembled WGS sequence"/>
</dbReference>
<dbReference type="InterPro" id="IPR041711">
    <property type="entry name" value="Met-tRNA-FMT_N"/>
</dbReference>
<dbReference type="InterPro" id="IPR005794">
    <property type="entry name" value="Fmt"/>
</dbReference>
<proteinExistence type="inferred from homology"/>
<comment type="catalytic activity">
    <reaction evidence="5">
        <text>L-methionyl-tRNA(fMet) + (6R)-10-formyltetrahydrofolate = N-formyl-L-methionyl-tRNA(fMet) + (6S)-5,6,7,8-tetrahydrofolate + H(+)</text>
        <dbReference type="Rhea" id="RHEA:24380"/>
        <dbReference type="Rhea" id="RHEA-COMP:9952"/>
        <dbReference type="Rhea" id="RHEA-COMP:9953"/>
        <dbReference type="ChEBI" id="CHEBI:15378"/>
        <dbReference type="ChEBI" id="CHEBI:57453"/>
        <dbReference type="ChEBI" id="CHEBI:78530"/>
        <dbReference type="ChEBI" id="CHEBI:78844"/>
        <dbReference type="ChEBI" id="CHEBI:195366"/>
        <dbReference type="EC" id="2.1.2.9"/>
    </reaction>
</comment>
<dbReference type="NCBIfam" id="TIGR00460">
    <property type="entry name" value="fmt"/>
    <property type="match status" value="1"/>
</dbReference>
<dbReference type="InterPro" id="IPR036477">
    <property type="entry name" value="Formyl_transf_N_sf"/>
</dbReference>
<dbReference type="CDD" id="cd08646">
    <property type="entry name" value="FMT_core_Met-tRNA-FMT_N"/>
    <property type="match status" value="1"/>
</dbReference>
<dbReference type="GO" id="GO:0004479">
    <property type="term" value="F:methionyl-tRNA formyltransferase activity"/>
    <property type="evidence" value="ECO:0007669"/>
    <property type="project" value="UniProtKB-UniRule"/>
</dbReference>
<comment type="function">
    <text evidence="5">Attaches a formyl group to the free amino group of methionyl-tRNA(fMet). The formyl group appears to play a dual role in the initiator identity of N-formylmethionyl-tRNA by promoting its recognition by IF2 and preventing the misappropriation of this tRNA by the elongation apparatus.</text>
</comment>
<evidence type="ECO:0000256" key="4">
    <source>
        <dbReference type="ARBA" id="ARBA00022917"/>
    </source>
</evidence>
<evidence type="ECO:0000313" key="9">
    <source>
        <dbReference type="Proteomes" id="UP000220922"/>
    </source>
</evidence>
<keyword evidence="9" id="KW-1185">Reference proteome</keyword>
<evidence type="ECO:0000313" key="8">
    <source>
        <dbReference type="EMBL" id="PDW00102.1"/>
    </source>
</evidence>
<comment type="caution">
    <text evidence="8">The sequence shown here is derived from an EMBL/GenBank/DDBJ whole genome shotgun (WGS) entry which is preliminary data.</text>
</comment>
<dbReference type="Pfam" id="PF00551">
    <property type="entry name" value="Formyl_trans_N"/>
    <property type="match status" value="1"/>
</dbReference>
<gene>
    <name evidence="5" type="primary">fmt</name>
    <name evidence="8" type="ORF">A9Q02_10885</name>
</gene>
<keyword evidence="3 5" id="KW-0808">Transferase</keyword>
<dbReference type="CDD" id="cd08704">
    <property type="entry name" value="Met_tRNA_FMT_C"/>
    <property type="match status" value="1"/>
</dbReference>
<feature type="domain" description="Formyl transferase N-terminal" evidence="6">
    <location>
        <begin position="1"/>
        <end position="180"/>
    </location>
</feature>
<dbReference type="RefSeq" id="WP_097651295.1">
    <property type="nucleotide sequence ID" value="NZ_LYXE01000059.1"/>
</dbReference>
<dbReference type="InterPro" id="IPR005793">
    <property type="entry name" value="Formyl_trans_C"/>
</dbReference>
<dbReference type="EC" id="2.1.2.9" evidence="2 5"/>
<evidence type="ECO:0000256" key="5">
    <source>
        <dbReference type="HAMAP-Rule" id="MF_00182"/>
    </source>
</evidence>
<dbReference type="OrthoDB" id="9802815at2"/>
<dbReference type="SUPFAM" id="SSF50486">
    <property type="entry name" value="FMT C-terminal domain-like"/>
    <property type="match status" value="1"/>
</dbReference>